<dbReference type="InterPro" id="IPR013653">
    <property type="entry name" value="GCN5-like_dom"/>
</dbReference>
<dbReference type="Proteomes" id="UP000323317">
    <property type="component" value="Unassembled WGS sequence"/>
</dbReference>
<reference evidence="2 3" key="1">
    <citation type="submission" date="2019-08" db="EMBL/GenBank/DDBJ databases">
        <title>Bacillus genomes from the desert of Cuatro Cienegas, Coahuila.</title>
        <authorList>
            <person name="Olmedo-Alvarez G."/>
        </authorList>
    </citation>
    <scope>NUCLEOTIDE SEQUENCE [LARGE SCALE GENOMIC DNA]</scope>
    <source>
        <strain evidence="2 3">CH40_1T</strain>
    </source>
</reference>
<dbReference type="AlphaFoldDB" id="A0A5D4KIT7"/>
<keyword evidence="2" id="KW-0808">Transferase</keyword>
<gene>
    <name evidence="2" type="ORF">FZC79_07035</name>
</gene>
<proteinExistence type="predicted"/>
<dbReference type="InterPro" id="IPR000182">
    <property type="entry name" value="GNAT_dom"/>
</dbReference>
<dbReference type="RefSeq" id="WP_148946097.1">
    <property type="nucleotide sequence ID" value="NZ_VTEH01000003.1"/>
</dbReference>
<protein>
    <submittedName>
        <fullName evidence="2">GNAT family N-acetyltransferase</fullName>
    </submittedName>
</protein>
<dbReference type="SUPFAM" id="SSF55729">
    <property type="entry name" value="Acyl-CoA N-acyltransferases (Nat)"/>
    <property type="match status" value="1"/>
</dbReference>
<name>A0A5D4KIT7_9BACI</name>
<dbReference type="Pfam" id="PF08445">
    <property type="entry name" value="FR47"/>
    <property type="match status" value="1"/>
</dbReference>
<evidence type="ECO:0000313" key="2">
    <source>
        <dbReference type="EMBL" id="TYR76615.1"/>
    </source>
</evidence>
<sequence length="289" mass="33293">MSNVSAEVKEMNLVVFTDVNHFDETVRPLLLREEAENNLPLGLLDQIKAGRYKDPFLAVFKEDEEIHAVFVRTPPHYLIVTVFNYEKTGMIGESLWNFTEKHSMNFPGFIGNSKAVEPLAEFWSEKTNKPYETHMRQRIYKLQQVNDIDFSQGEMELAGVEDVELVSEWLQGFIEDTPESPIPKEDARKRAAEMLEEDSVFLWKVDGVPVSMARRARKTDNGVTVNFVFTPRDCRRKGYGRSVVAKLSEKLLETNQFCTLYTDLDNPTSNKIYMEIGYEPVCDSKMINL</sequence>
<dbReference type="GO" id="GO:0016747">
    <property type="term" value="F:acyltransferase activity, transferring groups other than amino-acyl groups"/>
    <property type="evidence" value="ECO:0007669"/>
    <property type="project" value="InterPro"/>
</dbReference>
<feature type="domain" description="N-acetyltransferase" evidence="1">
    <location>
        <begin position="155"/>
        <end position="289"/>
    </location>
</feature>
<dbReference type="InterPro" id="IPR016181">
    <property type="entry name" value="Acyl_CoA_acyltransferase"/>
</dbReference>
<organism evidence="2 3">
    <name type="scientific">Rossellomorea vietnamensis</name>
    <dbReference type="NCBI Taxonomy" id="218284"/>
    <lineage>
        <taxon>Bacteria</taxon>
        <taxon>Bacillati</taxon>
        <taxon>Bacillota</taxon>
        <taxon>Bacilli</taxon>
        <taxon>Bacillales</taxon>
        <taxon>Bacillaceae</taxon>
        <taxon>Rossellomorea</taxon>
    </lineage>
</organism>
<comment type="caution">
    <text evidence="2">The sequence shown here is derived from an EMBL/GenBank/DDBJ whole genome shotgun (WGS) entry which is preliminary data.</text>
</comment>
<evidence type="ECO:0000313" key="3">
    <source>
        <dbReference type="Proteomes" id="UP000323317"/>
    </source>
</evidence>
<dbReference type="EMBL" id="VTEH01000003">
    <property type="protein sequence ID" value="TYR76615.1"/>
    <property type="molecule type" value="Genomic_DNA"/>
</dbReference>
<accession>A0A5D4KIT7</accession>
<dbReference type="Gene3D" id="3.40.630.30">
    <property type="match status" value="1"/>
</dbReference>
<dbReference type="PROSITE" id="PS51186">
    <property type="entry name" value="GNAT"/>
    <property type="match status" value="1"/>
</dbReference>
<evidence type="ECO:0000259" key="1">
    <source>
        <dbReference type="PROSITE" id="PS51186"/>
    </source>
</evidence>